<dbReference type="Gene3D" id="3.40.50.620">
    <property type="entry name" value="HUPs"/>
    <property type="match status" value="1"/>
</dbReference>
<keyword evidence="6 9" id="KW-0648">Protein biosynthesis</keyword>
<dbReference type="InterPro" id="IPR009080">
    <property type="entry name" value="tRNAsynth_Ia_anticodon-bd"/>
</dbReference>
<dbReference type="FunCoup" id="A0A078B9F5">
    <property type="interactions" value="654"/>
</dbReference>
<dbReference type="InterPro" id="IPR002300">
    <property type="entry name" value="aa-tRNA-synth_Ia"/>
</dbReference>
<keyword evidence="4 9" id="KW-0547">Nucleotide-binding</keyword>
<proteinExistence type="inferred from homology"/>
<dbReference type="AlphaFoldDB" id="A0A078B9F5"/>
<dbReference type="PANTHER" id="PTHR45794">
    <property type="entry name" value="LEUCYL-TRNA SYNTHETASE"/>
    <property type="match status" value="1"/>
</dbReference>
<evidence type="ECO:0000256" key="4">
    <source>
        <dbReference type="ARBA" id="ARBA00022741"/>
    </source>
</evidence>
<evidence type="ECO:0000313" key="12">
    <source>
        <dbReference type="EMBL" id="CDW91034.1"/>
    </source>
</evidence>
<evidence type="ECO:0000259" key="10">
    <source>
        <dbReference type="Pfam" id="PF00133"/>
    </source>
</evidence>
<reference evidence="12 13" key="1">
    <citation type="submission" date="2014-06" db="EMBL/GenBank/DDBJ databases">
        <authorList>
            <person name="Swart Estienne"/>
        </authorList>
    </citation>
    <scope>NUCLEOTIDE SEQUENCE [LARGE SCALE GENOMIC DNA]</scope>
    <source>
        <strain evidence="12 13">130c</strain>
    </source>
</reference>
<evidence type="ECO:0000256" key="3">
    <source>
        <dbReference type="ARBA" id="ARBA00022598"/>
    </source>
</evidence>
<keyword evidence="13" id="KW-1185">Reference proteome</keyword>
<dbReference type="GO" id="GO:0005524">
    <property type="term" value="F:ATP binding"/>
    <property type="evidence" value="ECO:0007669"/>
    <property type="project" value="UniProtKB-KW"/>
</dbReference>
<feature type="domain" description="Aminoacyl-tRNA synthetase class Ia" evidence="10">
    <location>
        <begin position="176"/>
        <end position="742"/>
    </location>
</feature>
<gene>
    <name evidence="12" type="primary">Contig17209.g18328</name>
    <name evidence="12" type="ORF">STYLEM_20183</name>
</gene>
<evidence type="ECO:0000256" key="5">
    <source>
        <dbReference type="ARBA" id="ARBA00022840"/>
    </source>
</evidence>
<dbReference type="Pfam" id="PF00133">
    <property type="entry name" value="tRNA-synt_1"/>
    <property type="match status" value="2"/>
</dbReference>
<dbReference type="Gene3D" id="1.10.730.10">
    <property type="entry name" value="Isoleucyl-tRNA Synthetase, Domain 1"/>
    <property type="match status" value="1"/>
</dbReference>
<dbReference type="PROSITE" id="PS00178">
    <property type="entry name" value="AA_TRNA_LIGASE_I"/>
    <property type="match status" value="1"/>
</dbReference>
<dbReference type="InterPro" id="IPR013155">
    <property type="entry name" value="M/V/L/I-tRNA-synth_anticd-bd"/>
</dbReference>
<dbReference type="SUPFAM" id="SSF47323">
    <property type="entry name" value="Anticodon-binding domain of a subclass of class I aminoacyl-tRNA synthetases"/>
    <property type="match status" value="1"/>
</dbReference>
<dbReference type="InterPro" id="IPR004493">
    <property type="entry name" value="Leu-tRNA-synth_Ia_arc/euk"/>
</dbReference>
<evidence type="ECO:0000256" key="8">
    <source>
        <dbReference type="ARBA" id="ARBA00030520"/>
    </source>
</evidence>
<dbReference type="FunFam" id="3.90.740.10:FF:000001">
    <property type="entry name" value="Leucine--tRNA ligase, cytoplasmic"/>
    <property type="match status" value="1"/>
</dbReference>
<dbReference type="InParanoid" id="A0A078B9F5"/>
<dbReference type="NCBIfam" id="NF008957">
    <property type="entry name" value="PRK12300.1"/>
    <property type="match status" value="1"/>
</dbReference>
<dbReference type="InterPro" id="IPR009008">
    <property type="entry name" value="Val/Leu/Ile-tRNA-synth_edit"/>
</dbReference>
<evidence type="ECO:0000256" key="7">
    <source>
        <dbReference type="ARBA" id="ARBA00023146"/>
    </source>
</evidence>
<dbReference type="InterPro" id="IPR001412">
    <property type="entry name" value="aa-tRNA-synth_I_CS"/>
</dbReference>
<dbReference type="NCBIfam" id="TIGR00395">
    <property type="entry name" value="leuS_arch"/>
    <property type="match status" value="1"/>
</dbReference>
<dbReference type="OrthoDB" id="10249672at2759"/>
<dbReference type="GO" id="GO:0004823">
    <property type="term" value="F:leucine-tRNA ligase activity"/>
    <property type="evidence" value="ECO:0007669"/>
    <property type="project" value="UniProtKB-EC"/>
</dbReference>
<protein>
    <recommendedName>
        <fullName evidence="2">leucine--tRNA ligase</fullName>
        <ecNumber evidence="2">6.1.1.4</ecNumber>
    </recommendedName>
    <alternativeName>
        <fullName evidence="8">Leucyl-tRNA synthetase</fullName>
    </alternativeName>
</protein>
<dbReference type="Proteomes" id="UP000039865">
    <property type="component" value="Unassembled WGS sequence"/>
</dbReference>
<evidence type="ECO:0000313" key="13">
    <source>
        <dbReference type="Proteomes" id="UP000039865"/>
    </source>
</evidence>
<dbReference type="InterPro" id="IPR014729">
    <property type="entry name" value="Rossmann-like_a/b/a_fold"/>
</dbReference>
<feature type="domain" description="Methionyl/Valyl/Leucyl/Isoleucyl-tRNA synthetase anticodon-binding" evidence="11">
    <location>
        <begin position="786"/>
        <end position="921"/>
    </location>
</feature>
<evidence type="ECO:0000259" key="11">
    <source>
        <dbReference type="Pfam" id="PF08264"/>
    </source>
</evidence>
<dbReference type="GO" id="GO:0006429">
    <property type="term" value="P:leucyl-tRNA aminoacylation"/>
    <property type="evidence" value="ECO:0007669"/>
    <property type="project" value="InterPro"/>
</dbReference>
<evidence type="ECO:0000256" key="6">
    <source>
        <dbReference type="ARBA" id="ARBA00022917"/>
    </source>
</evidence>
<dbReference type="EC" id="6.1.1.4" evidence="2"/>
<keyword evidence="7 9" id="KW-0030">Aminoacyl-tRNA synthetase</keyword>
<dbReference type="GO" id="GO:0002161">
    <property type="term" value="F:aminoacyl-tRNA deacylase activity"/>
    <property type="evidence" value="ECO:0007669"/>
    <property type="project" value="InterPro"/>
</dbReference>
<feature type="domain" description="Aminoacyl-tRNA synthetase class Ia" evidence="10">
    <location>
        <begin position="48"/>
        <end position="115"/>
    </location>
</feature>
<evidence type="ECO:0000256" key="9">
    <source>
        <dbReference type="RuleBase" id="RU363035"/>
    </source>
</evidence>
<comment type="similarity">
    <text evidence="1 9">Belongs to the class-I aminoacyl-tRNA synthetase family.</text>
</comment>
<organism evidence="12 13">
    <name type="scientific">Stylonychia lemnae</name>
    <name type="common">Ciliate</name>
    <dbReference type="NCBI Taxonomy" id="5949"/>
    <lineage>
        <taxon>Eukaryota</taxon>
        <taxon>Sar</taxon>
        <taxon>Alveolata</taxon>
        <taxon>Ciliophora</taxon>
        <taxon>Intramacronucleata</taxon>
        <taxon>Spirotrichea</taxon>
        <taxon>Stichotrichia</taxon>
        <taxon>Sporadotrichida</taxon>
        <taxon>Oxytrichidae</taxon>
        <taxon>Stylonychinae</taxon>
        <taxon>Stylonychia</taxon>
    </lineage>
</organism>
<dbReference type="Pfam" id="PF08264">
    <property type="entry name" value="Anticodon_1"/>
    <property type="match status" value="1"/>
</dbReference>
<evidence type="ECO:0000256" key="2">
    <source>
        <dbReference type="ARBA" id="ARBA00013164"/>
    </source>
</evidence>
<evidence type="ECO:0000256" key="1">
    <source>
        <dbReference type="ARBA" id="ARBA00005594"/>
    </source>
</evidence>
<dbReference type="PANTHER" id="PTHR45794:SF1">
    <property type="entry name" value="LEUCINE--TRNA LIGASE, CYTOPLASMIC"/>
    <property type="match status" value="1"/>
</dbReference>
<keyword evidence="5 9" id="KW-0067">ATP-binding</keyword>
<dbReference type="SUPFAM" id="SSF50677">
    <property type="entry name" value="ValRS/IleRS/LeuRS editing domain"/>
    <property type="match status" value="1"/>
</dbReference>
<dbReference type="EMBL" id="CCKQ01019027">
    <property type="protein sequence ID" value="CDW91034.1"/>
    <property type="molecule type" value="Genomic_DNA"/>
</dbReference>
<dbReference type="SUPFAM" id="SSF52374">
    <property type="entry name" value="Nucleotidylyl transferase"/>
    <property type="match status" value="1"/>
</dbReference>
<sequence>MESSKQAQQSEEKQQSRKRYDHLRAIEKQMNEVHLTTKVAEASPLEGYENMSFEEKNQGKYFTTFPYPYMNGFMHLGHAFSLSKCEFSVRYQKQLGKNVLFPFAFHCTGMPIQAAAYRLKREIRTGNITSPGALPGQPKHSTQYEILQQLGISEEDIPKFQDPLHWLHFFPPHGMQDLKDFGLYTDWRRSFITTEVNPFYDSFVQWQFNTLKAKDKIRFGNRPAIFSETDNQPCADHDRSKGEGVGPQEYTLIKIRCLELPASMQEKFADKTVFLVAATLRPETMYGQTNCYVLPEGEYGVFEMINNEYYVCSERSARNMSFQNMTKEHKQYPCLQKVSGQELIGLKLKAPLTKYEYVYALPMTTISMFKGTGIVTSVPSDAPDDWAALRDLQTKKGLREKYNVLEEWCNPFEPIPIIEIPGFGNMAAVKLVEEMKIQSQKDKDKLTEAKDKVYLKGFYEGVMLLGPCANMKVQDAKPIVRKQLIDNNEAAVYYEPENEVTSRSGDNCVVALCDQWFLTYGEEQWKETVKAHVKSENFNAYTPKTQQEFEETLEWLREWACSRSVGLGTKLPWDTQFLIESLSDSTIYMAYYTVAHLLQAGSFDGSVEGPLGIKASDLNDAVWEYIFKQGAYPEGCAIPEESLKKLRGEFEYWYPLDMRASGKDLIRNHLTMSLYNHAAVWEDPKYMPRSIFCNGWILVNGLKMSKSTGNFLTIRECIEKYGVDATRMALADAGDSLDDANFDENVANSAILRLFVLEKWISEEVKKHVPAEGLDFANQPQHDLWDQILDNELNYAIELTTKSYNDMRFKQALKHGFFELQALKEDYLIAKHGNVNPFLLLKYVETQLILINPIVPHFADYCYQTHVLPILEKSVNLQKPAQKLLINQGWPKASKAVDSGKTKRVYDYMKSVKSNVRMALEKAKHGGKKGAKAAKGKGKEAAPVEEKGLESCVLFVALEYPEWQKNTLETLQQFEFIDNKIQGNYIQAVKSSITGPKQGLALKFAAFIAKEAETVGKEAALEIATPFNEVDIIDQNRQYLFENMPGIKNISVYPATTDVEIENSKNSREAALPGKPSCFFF</sequence>
<dbReference type="OMA" id="KPTCLME"/>
<accession>A0A078B9F5</accession>
<dbReference type="Gene3D" id="3.90.740.10">
    <property type="entry name" value="Valyl/Leucyl/Isoleucyl-tRNA synthetase, editing domain"/>
    <property type="match status" value="1"/>
</dbReference>
<name>A0A078B9F5_STYLE</name>
<keyword evidence="3 9" id="KW-0436">Ligase</keyword>